<dbReference type="GO" id="GO:0046872">
    <property type="term" value="F:metal ion binding"/>
    <property type="evidence" value="ECO:0007669"/>
    <property type="project" value="UniProtKB-KW"/>
</dbReference>
<gene>
    <name evidence="8" type="ORF">CAPTEDRAFT_110443</name>
</gene>
<evidence type="ECO:0000313" key="9">
    <source>
        <dbReference type="EnsemblMetazoa" id="CapteP110443"/>
    </source>
</evidence>
<dbReference type="OrthoDB" id="285308at2759"/>
<keyword evidence="4 6" id="KW-0378">Hydrolase</keyword>
<keyword evidence="10" id="KW-1185">Reference proteome</keyword>
<dbReference type="EMBL" id="KB309044">
    <property type="protein sequence ID" value="ELT95678.1"/>
    <property type="molecule type" value="Genomic_DNA"/>
</dbReference>
<evidence type="ECO:0000256" key="4">
    <source>
        <dbReference type="ARBA" id="ARBA00022801"/>
    </source>
</evidence>
<protein>
    <recommendedName>
        <fullName evidence="6">Mitochondrial inner membrane protease ATP23</fullName>
        <ecNumber evidence="6">3.4.24.-</ecNumber>
    </recommendedName>
</protein>
<dbReference type="Pfam" id="PF09768">
    <property type="entry name" value="Peptidase_M76"/>
    <property type="match status" value="1"/>
</dbReference>
<evidence type="ECO:0000256" key="6">
    <source>
        <dbReference type="RuleBase" id="RU364057"/>
    </source>
</evidence>
<dbReference type="GO" id="GO:0005739">
    <property type="term" value="C:mitochondrion"/>
    <property type="evidence" value="ECO:0007669"/>
    <property type="project" value="GOC"/>
</dbReference>
<dbReference type="Proteomes" id="UP000014760">
    <property type="component" value="Unassembled WGS sequence"/>
</dbReference>
<comment type="similarity">
    <text evidence="1 6">Belongs to the peptidase M76 family.</text>
</comment>
<keyword evidence="3 6" id="KW-0479">Metal-binding</keyword>
<dbReference type="OMA" id="EAHQNCV"/>
<organism evidence="8">
    <name type="scientific">Capitella teleta</name>
    <name type="common">Polychaete worm</name>
    <dbReference type="NCBI Taxonomy" id="283909"/>
    <lineage>
        <taxon>Eukaryota</taxon>
        <taxon>Metazoa</taxon>
        <taxon>Spiralia</taxon>
        <taxon>Lophotrochozoa</taxon>
        <taxon>Annelida</taxon>
        <taxon>Polychaeta</taxon>
        <taxon>Sedentaria</taxon>
        <taxon>Scolecida</taxon>
        <taxon>Capitellidae</taxon>
        <taxon>Capitella</taxon>
    </lineage>
</organism>
<evidence type="ECO:0000256" key="1">
    <source>
        <dbReference type="ARBA" id="ARBA00009915"/>
    </source>
</evidence>
<feature type="compositionally biased region" description="Basic and acidic residues" evidence="7">
    <location>
        <begin position="1"/>
        <end position="17"/>
    </location>
</feature>
<dbReference type="PANTHER" id="PTHR21711:SF0">
    <property type="entry name" value="MITOCHONDRIAL INNER MEMBRANE PROTEASE ATP23 HOMOLOG"/>
    <property type="match status" value="1"/>
</dbReference>
<reference evidence="8 10" key="2">
    <citation type="journal article" date="2013" name="Nature">
        <title>Insights into bilaterian evolution from three spiralian genomes.</title>
        <authorList>
            <person name="Simakov O."/>
            <person name="Marletaz F."/>
            <person name="Cho S.J."/>
            <person name="Edsinger-Gonzales E."/>
            <person name="Havlak P."/>
            <person name="Hellsten U."/>
            <person name="Kuo D.H."/>
            <person name="Larsson T."/>
            <person name="Lv J."/>
            <person name="Arendt D."/>
            <person name="Savage R."/>
            <person name="Osoegawa K."/>
            <person name="de Jong P."/>
            <person name="Grimwood J."/>
            <person name="Chapman J.A."/>
            <person name="Shapiro H."/>
            <person name="Aerts A."/>
            <person name="Otillar R.P."/>
            <person name="Terry A.Y."/>
            <person name="Boore J.L."/>
            <person name="Grigoriev I.V."/>
            <person name="Lindberg D.R."/>
            <person name="Seaver E.C."/>
            <person name="Weisblat D.A."/>
            <person name="Putnam N.H."/>
            <person name="Rokhsar D.S."/>
        </authorList>
    </citation>
    <scope>NUCLEOTIDE SEQUENCE</scope>
    <source>
        <strain evidence="8 10">I ESC-2004</strain>
    </source>
</reference>
<keyword evidence="2 6" id="KW-0645">Protease</keyword>
<dbReference type="EMBL" id="AMQN01002386">
    <property type="status" value="NOT_ANNOTATED_CDS"/>
    <property type="molecule type" value="Genomic_DNA"/>
</dbReference>
<dbReference type="STRING" id="283909.R7TP45"/>
<dbReference type="EnsemblMetazoa" id="CapteT110443">
    <property type="protein sequence ID" value="CapteP110443"/>
    <property type="gene ID" value="CapteG110443"/>
</dbReference>
<sequence>MSDKDGEKGKQDYGRDVEADDGYSFYPERKAETQKSSLFSSAFSTKARRNLTCMENVLWCSKNHPYVKLLMGALRSQGCPVDTRRHVSCEDCTSVVNGGYDPTNNQVVICQNNSVKQAHACSVLVHELIHMFDYCRAKVDFKNIEHLACTEIRAAMFTHCSIAASIAEGDISKLTPWKVDKKHADCVKKRAIKSILWVRDVDEAEAARVVDKVFDKCYGDMEPFGRIPRRKSNDMQRSFNEGYLYGYCNR</sequence>
<dbReference type="GO" id="GO:0004222">
    <property type="term" value="F:metalloendopeptidase activity"/>
    <property type="evidence" value="ECO:0007669"/>
    <property type="project" value="InterPro"/>
</dbReference>
<dbReference type="HOGENOM" id="CLU_079125_1_0_1"/>
<reference evidence="10" key="1">
    <citation type="submission" date="2012-12" db="EMBL/GenBank/DDBJ databases">
        <authorList>
            <person name="Hellsten U."/>
            <person name="Grimwood J."/>
            <person name="Chapman J.A."/>
            <person name="Shapiro H."/>
            <person name="Aerts A."/>
            <person name="Otillar R.P."/>
            <person name="Terry A.Y."/>
            <person name="Boore J.L."/>
            <person name="Simakov O."/>
            <person name="Marletaz F."/>
            <person name="Cho S.-J."/>
            <person name="Edsinger-Gonzales E."/>
            <person name="Havlak P."/>
            <person name="Kuo D.-H."/>
            <person name="Larsson T."/>
            <person name="Lv J."/>
            <person name="Arendt D."/>
            <person name="Savage R."/>
            <person name="Osoegawa K."/>
            <person name="de Jong P."/>
            <person name="Lindberg D.R."/>
            <person name="Seaver E.C."/>
            <person name="Weisblat D.A."/>
            <person name="Putnam N.H."/>
            <person name="Grigoriev I.V."/>
            <person name="Rokhsar D.S."/>
        </authorList>
    </citation>
    <scope>NUCLEOTIDE SEQUENCE</scope>
    <source>
        <strain evidence="10">I ESC-2004</strain>
    </source>
</reference>
<evidence type="ECO:0000256" key="7">
    <source>
        <dbReference type="SAM" id="MobiDB-lite"/>
    </source>
</evidence>
<evidence type="ECO:0000256" key="2">
    <source>
        <dbReference type="ARBA" id="ARBA00022670"/>
    </source>
</evidence>
<dbReference type="AlphaFoldDB" id="R7TP45"/>
<dbReference type="PANTHER" id="PTHR21711">
    <property type="entry name" value="MITOCHONDRIAL INNER MEMBRANE PROTEASE"/>
    <property type="match status" value="1"/>
</dbReference>
<reference evidence="9" key="3">
    <citation type="submission" date="2015-06" db="UniProtKB">
        <authorList>
            <consortium name="EnsemblMetazoa"/>
        </authorList>
    </citation>
    <scope>IDENTIFICATION</scope>
</reference>
<evidence type="ECO:0000256" key="5">
    <source>
        <dbReference type="ARBA" id="ARBA00023049"/>
    </source>
</evidence>
<evidence type="ECO:0000256" key="3">
    <source>
        <dbReference type="ARBA" id="ARBA00022723"/>
    </source>
</evidence>
<proteinExistence type="inferred from homology"/>
<evidence type="ECO:0000313" key="8">
    <source>
        <dbReference type="EMBL" id="ELT95678.1"/>
    </source>
</evidence>
<dbReference type="GO" id="GO:0034982">
    <property type="term" value="P:mitochondrial protein processing"/>
    <property type="evidence" value="ECO:0007669"/>
    <property type="project" value="TreeGrafter"/>
</dbReference>
<keyword evidence="5 6" id="KW-0482">Metalloprotease</keyword>
<evidence type="ECO:0000313" key="10">
    <source>
        <dbReference type="Proteomes" id="UP000014760"/>
    </source>
</evidence>
<feature type="region of interest" description="Disordered" evidence="7">
    <location>
        <begin position="1"/>
        <end position="22"/>
    </location>
</feature>
<dbReference type="InterPro" id="IPR019165">
    <property type="entry name" value="Peptidase_M76_ATP23"/>
</dbReference>
<dbReference type="EC" id="3.4.24.-" evidence="6"/>
<dbReference type="GO" id="GO:0033615">
    <property type="term" value="P:mitochondrial proton-transporting ATP synthase complex assembly"/>
    <property type="evidence" value="ECO:0007669"/>
    <property type="project" value="TreeGrafter"/>
</dbReference>
<name>R7TP45_CAPTE</name>
<accession>R7TP45</accession>
<dbReference type="FunCoup" id="R7TP45">
    <property type="interactions" value="1202"/>
</dbReference>